<organism evidence="1 2">
    <name type="scientific">Brevibacillus panacihumi</name>
    <dbReference type="NCBI Taxonomy" id="497735"/>
    <lineage>
        <taxon>Bacteria</taxon>
        <taxon>Bacillati</taxon>
        <taxon>Bacillota</taxon>
        <taxon>Bacilli</taxon>
        <taxon>Bacillales</taxon>
        <taxon>Paenibacillaceae</taxon>
        <taxon>Brevibacillus</taxon>
    </lineage>
</organism>
<gene>
    <name evidence="1" type="ORF">EDM58_09815</name>
</gene>
<comment type="caution">
    <text evidence="1">The sequence shown here is derived from an EMBL/GenBank/DDBJ whole genome shotgun (WGS) entry which is preliminary data.</text>
</comment>
<protein>
    <submittedName>
        <fullName evidence="1">Uncharacterized protein</fullName>
    </submittedName>
</protein>
<sequence>MQIKITLVANKAATRNMDSKTEITYFSKTITGHQPVVKRTTSFEFDEAIGSANLTGAGKAS</sequence>
<evidence type="ECO:0000313" key="2">
    <source>
        <dbReference type="Proteomes" id="UP000281915"/>
    </source>
</evidence>
<dbReference type="Proteomes" id="UP000281915">
    <property type="component" value="Unassembled WGS sequence"/>
</dbReference>
<dbReference type="AlphaFoldDB" id="A0A3M8CU55"/>
<proteinExistence type="predicted"/>
<accession>A0A3M8CU55</accession>
<evidence type="ECO:0000313" key="1">
    <source>
        <dbReference type="EMBL" id="RNB79264.1"/>
    </source>
</evidence>
<dbReference type="EMBL" id="RHHT01000019">
    <property type="protein sequence ID" value="RNB79264.1"/>
    <property type="molecule type" value="Genomic_DNA"/>
</dbReference>
<reference evidence="1 2" key="1">
    <citation type="submission" date="2018-10" db="EMBL/GenBank/DDBJ databases">
        <title>Phylogenomics of Brevibacillus.</title>
        <authorList>
            <person name="Dunlap C."/>
        </authorList>
    </citation>
    <scope>NUCLEOTIDE SEQUENCE [LARGE SCALE GENOMIC DNA]</scope>
    <source>
        <strain evidence="1 2">JCM 15085</strain>
    </source>
</reference>
<name>A0A3M8CU55_9BACL</name>